<evidence type="ECO:0000256" key="4">
    <source>
        <dbReference type="ARBA" id="ARBA00022884"/>
    </source>
</evidence>
<keyword evidence="4 5" id="KW-0694">RNA-binding</keyword>
<feature type="binding site" evidence="5">
    <location>
        <position position="457"/>
    </location>
    <ligand>
        <name>S-adenosyl-L-methionine</name>
        <dbReference type="ChEBI" id="CHEBI:59789"/>
    </ligand>
</feature>
<keyword evidence="6" id="KW-0175">Coiled coil</keyword>
<dbReference type="PRINTS" id="PR02008">
    <property type="entry name" value="RCMTFAMILY"/>
</dbReference>
<evidence type="ECO:0000256" key="1">
    <source>
        <dbReference type="ARBA" id="ARBA00022603"/>
    </source>
</evidence>
<feature type="region of interest" description="Disordered" evidence="7">
    <location>
        <begin position="667"/>
        <end position="694"/>
    </location>
</feature>
<dbReference type="Proteomes" id="UP000515268">
    <property type="component" value="Chromosome PVPCR_10"/>
</dbReference>
<dbReference type="GO" id="GO:0001510">
    <property type="term" value="P:RNA methylation"/>
    <property type="evidence" value="ECO:0007669"/>
    <property type="project" value="InterPro"/>
</dbReference>
<keyword evidence="12" id="KW-1185">Reference proteome</keyword>
<dbReference type="Proteomes" id="UP000030659">
    <property type="component" value="Unassembled WGS sequence"/>
</dbReference>
<keyword evidence="2 5" id="KW-0808">Transferase</keyword>
<evidence type="ECO:0000313" key="12">
    <source>
        <dbReference type="Proteomes" id="UP000515268"/>
    </source>
</evidence>
<dbReference type="Gene3D" id="3.40.50.150">
    <property type="entry name" value="Vaccinia Virus protein VP39"/>
    <property type="match status" value="2"/>
</dbReference>
<dbReference type="OrthoDB" id="6093671at2759"/>
<evidence type="ECO:0000313" key="9">
    <source>
        <dbReference type="EMBL" id="CAD2105815.1"/>
    </source>
</evidence>
<dbReference type="GO" id="GO:0008173">
    <property type="term" value="F:RNA methyltransferase activity"/>
    <property type="evidence" value="ECO:0007669"/>
    <property type="project" value="InterPro"/>
</dbReference>
<feature type="compositionally biased region" description="Basic and acidic residues" evidence="7">
    <location>
        <begin position="204"/>
        <end position="305"/>
    </location>
</feature>
<dbReference type="PANTHER" id="PTHR22808:SF1">
    <property type="entry name" value="RNA CYTOSINE-C(5)-METHYLTRANSFERASE NSUN2-RELATED"/>
    <property type="match status" value="1"/>
</dbReference>
<evidence type="ECO:0000256" key="2">
    <source>
        <dbReference type="ARBA" id="ARBA00022679"/>
    </source>
</evidence>
<evidence type="ECO:0000256" key="7">
    <source>
        <dbReference type="SAM" id="MobiDB-lite"/>
    </source>
</evidence>
<accession>W7ARJ6</accession>
<dbReference type="SUPFAM" id="SSF53335">
    <property type="entry name" value="S-adenosyl-L-methionine-dependent methyltransferases"/>
    <property type="match status" value="2"/>
</dbReference>
<feature type="coiled-coil region" evidence="6">
    <location>
        <begin position="816"/>
        <end position="843"/>
    </location>
</feature>
<dbReference type="InterPro" id="IPR001678">
    <property type="entry name" value="MeTrfase_RsmB-F_NOP2_dom"/>
</dbReference>
<sequence length="1204" mass="141552">MEEERRKDVTHYESNNILEKNDKFFNYYIGQNIINENEIDEFMEIINKELPITFRVLKNNKFNNFIHENIQKKLEGICKNNYSITQLNEDDHIYEIYLTRSQIKKDENYKNLYNYLINLNESGYIFRQELVSMLPVLFLKLQENFFVLDMCAAPGSKTAQIVDYMHLIANKKIKNDLINKFIQDNPRKLYKHIGEVCGESSENIEDKAGENIEDKAGENIEDKAGENIEDKTSEHNEDKDNEHIEDKTSENIEDKNNEHNENENSEHNEDKNSEKSENKNSEHNEDKNNEHNEDKNNENNEDKNNENNATSMLNESTDTFHSAMENPKKENNVQDPVIEENEIKDNKDNEEDIYKTYYNILESNLYDDEFFKYILNADHNLYNDYKKLISNNNPTGVVVANDANFKRCCMLFHRLKNIHSNCLIVTNNNAVSFPYLYLKNKIDNSFEKIYFDSVLCDVPCSGDGTLRKDRNIWINWNPLNAYNLFQLQVNILKRSIELVKEGGYVIYSTCSLNPIENEAVICEVFNLLSNSESLKLINFENELVKKLNYREGLTEWKLLIDDKWFNTYDEFIDYLKDIQPEKFKKIYEKIKNGMFTPNKEFMDKINLKYVKRFFPHHYNAGGFFIALIEKCEQVQWKERSKNDVIKNIIKAKGCDLNELEKEATIRRYKNKKSKKKRNKKKKENEKHRTNKSMDISESVEKEHNDIITHDVDVQSEKQMIGNDEITKSYNMVGSDEFMNDYNMVNHFNIIKNNKNGDMDEITNSYNVVGSSNILRMNLLTQNSGSSGYDIIELINKKSEEQLNSYIDGNDTNENVNETSFEEMEKNEEEKKEESEEEEEWEEVGKIEDVEKVEEEKEITLDIDKERYTNYEYKDEFNLCVGSERLKKQQEYIPLDYYESLLKSNDLLNKIKTYFNLNDDFLSIKDNLYIHLKDDNNSSKLGISDRINSNIKKINFVSSNTRNVLESYTKIKLKIISAGITVIQVDKNKKNNVENYYRINYSGCINFMNFFKNIDDFLLNTECRQDIIKNFFSTVYENKERVFDFDAYMNKLIGERKSVIQKSSSNKNGKETQNELNENKLCKKESENVAPISKDDINETSHNNVDQENKFTTDMEKNNTVGDTNIVWVKSDVILDLIKVDKSKINSITNETIKQTERLNKYSPNVLLTLNKNKQILAIPSNKGNIYVDITIDKNSIMMLPYVLN</sequence>
<organism evidence="10 11">
    <name type="scientific">Plasmodium vinckei petteri</name>
    <dbReference type="NCBI Taxonomy" id="138298"/>
    <lineage>
        <taxon>Eukaryota</taxon>
        <taxon>Sar</taxon>
        <taxon>Alveolata</taxon>
        <taxon>Apicomplexa</taxon>
        <taxon>Aconoidasida</taxon>
        <taxon>Haemosporida</taxon>
        <taxon>Plasmodiidae</taxon>
        <taxon>Plasmodium</taxon>
        <taxon>Plasmodium (Vinckeia)</taxon>
    </lineage>
</organism>
<reference evidence="9 12" key="2">
    <citation type="submission" date="2020-08" db="EMBL/GenBank/DDBJ databases">
        <authorList>
            <person name="Ramaprasad A."/>
        </authorList>
    </citation>
    <scope>NUCLEOTIDE SEQUENCE [LARGE SCALE GENOMIC DNA]</scope>
</reference>
<dbReference type="EMBL" id="LR865415">
    <property type="protein sequence ID" value="CAD2105815.1"/>
    <property type="molecule type" value="Genomic_DNA"/>
</dbReference>
<dbReference type="GO" id="GO:0003723">
    <property type="term" value="F:RNA binding"/>
    <property type="evidence" value="ECO:0007669"/>
    <property type="project" value="UniProtKB-UniRule"/>
</dbReference>
<dbReference type="AlphaFoldDB" id="W7ARJ6"/>
<gene>
    <name evidence="9" type="ORF">PVPCR_1000340</name>
    <name evidence="10" type="ORF">YYG_01122</name>
</gene>
<dbReference type="InterPro" id="IPR029063">
    <property type="entry name" value="SAM-dependent_MTases_sf"/>
</dbReference>
<evidence type="ECO:0000256" key="6">
    <source>
        <dbReference type="SAM" id="Coils"/>
    </source>
</evidence>
<keyword evidence="1 5" id="KW-0489">Methyltransferase</keyword>
<dbReference type="InterPro" id="IPR049560">
    <property type="entry name" value="MeTrfase_RsmB-F_NOP2_cat"/>
</dbReference>
<dbReference type="PROSITE" id="PS51686">
    <property type="entry name" value="SAM_MT_RSMB_NOP"/>
    <property type="match status" value="1"/>
</dbReference>
<feature type="active site" description="Nucleophile" evidence="5">
    <location>
        <position position="510"/>
    </location>
</feature>
<dbReference type="PANTHER" id="PTHR22808">
    <property type="entry name" value="NCL1 YEAST -RELATED NOL1/NOP2/FMU SUN DOMAIN-CONTAINING"/>
    <property type="match status" value="1"/>
</dbReference>
<dbReference type="EMBL" id="KI965395">
    <property type="protein sequence ID" value="EUD74028.1"/>
    <property type="molecule type" value="Genomic_DNA"/>
</dbReference>
<comment type="caution">
    <text evidence="5">Lacks conserved residue(s) required for the propagation of feature annotation.</text>
</comment>
<evidence type="ECO:0000256" key="3">
    <source>
        <dbReference type="ARBA" id="ARBA00022691"/>
    </source>
</evidence>
<reference evidence="10 11" key="1">
    <citation type="submission" date="2013-02" db="EMBL/GenBank/DDBJ databases">
        <title>The Genome Sequence of Plasmodium vinckei petteri CR.</title>
        <authorList>
            <consortium name="The Broad Institute Genome Sequencing Platform"/>
            <consortium name="The Broad Institute Genome Sequencing Center for Infectious Disease"/>
            <person name="Neafsey D."/>
            <person name="Cheeseman I."/>
            <person name="Volkman S."/>
            <person name="Adams J."/>
            <person name="Walker B."/>
            <person name="Young S.K."/>
            <person name="Zeng Q."/>
            <person name="Gargeya S."/>
            <person name="Fitzgerald M."/>
            <person name="Haas B."/>
            <person name="Abouelleil A."/>
            <person name="Alvarado L."/>
            <person name="Arachchi H.M."/>
            <person name="Berlin A.M."/>
            <person name="Chapman S.B."/>
            <person name="Dewar J."/>
            <person name="Goldberg J."/>
            <person name="Griggs A."/>
            <person name="Gujja S."/>
            <person name="Hansen M."/>
            <person name="Howarth C."/>
            <person name="Imamovic A."/>
            <person name="Larimer J."/>
            <person name="McCowan C."/>
            <person name="Murphy C."/>
            <person name="Neiman D."/>
            <person name="Pearson M."/>
            <person name="Priest M."/>
            <person name="Roberts A."/>
            <person name="Saif S."/>
            <person name="Shea T."/>
            <person name="Sisk P."/>
            <person name="Sykes S."/>
            <person name="Wortman J."/>
            <person name="Nusbaum C."/>
            <person name="Birren B."/>
        </authorList>
    </citation>
    <scope>NUCLEOTIDE SEQUENCE [LARGE SCALE GENOMIC DNA]</scope>
    <source>
        <strain evidence="10 11">CR</strain>
    </source>
</reference>
<feature type="compositionally biased region" description="Basic residues" evidence="7">
    <location>
        <begin position="667"/>
        <end position="681"/>
    </location>
</feature>
<feature type="region of interest" description="Disordered" evidence="7">
    <location>
        <begin position="1060"/>
        <end position="1080"/>
    </location>
</feature>
<feature type="region of interest" description="Disordered" evidence="7">
    <location>
        <begin position="201"/>
        <end position="312"/>
    </location>
</feature>
<feature type="compositionally biased region" description="Basic and acidic residues" evidence="7">
    <location>
        <begin position="1067"/>
        <end position="1080"/>
    </location>
</feature>
<evidence type="ECO:0000313" key="10">
    <source>
        <dbReference type="EMBL" id="EUD74028.1"/>
    </source>
</evidence>
<evidence type="ECO:0000313" key="11">
    <source>
        <dbReference type="Proteomes" id="UP000030659"/>
    </source>
</evidence>
<feature type="domain" description="SAM-dependent MTase RsmB/NOP-type" evidence="8">
    <location>
        <begin position="285"/>
        <end position="631"/>
    </location>
</feature>
<evidence type="ECO:0000259" key="8">
    <source>
        <dbReference type="PROSITE" id="PS51686"/>
    </source>
</evidence>
<dbReference type="VEuPathDB" id="PlasmoDB:PVPCR_1000340"/>
<keyword evidence="3 5" id="KW-0949">S-adenosyl-L-methionine</keyword>
<dbReference type="InterPro" id="IPR023267">
    <property type="entry name" value="RCMT"/>
</dbReference>
<dbReference type="Pfam" id="PF01189">
    <property type="entry name" value="Methyltr_RsmB-F"/>
    <property type="match status" value="1"/>
</dbReference>
<feature type="binding site" evidence="5">
    <location>
        <position position="402"/>
    </location>
    <ligand>
        <name>S-adenosyl-L-methionine</name>
        <dbReference type="ChEBI" id="CHEBI:59789"/>
    </ligand>
</feature>
<protein>
    <submittedName>
        <fullName evidence="9">Methyltransferase, putative</fullName>
    </submittedName>
</protein>
<name>W7ARJ6_PLAVN</name>
<comment type="similarity">
    <text evidence="5">Belongs to the class I-like SAM-binding methyltransferase superfamily. RsmB/NOP family.</text>
</comment>
<evidence type="ECO:0000256" key="5">
    <source>
        <dbReference type="PROSITE-ProRule" id="PRU01023"/>
    </source>
</evidence>
<proteinExistence type="inferred from homology"/>